<dbReference type="InterPro" id="IPR024077">
    <property type="entry name" value="Neurolysin/TOP_dom2"/>
</dbReference>
<reference evidence="12 13" key="2">
    <citation type="journal article" date="2013" name="Environ. Sci. Technol.">
        <title>The 4-tert-butylphenol-utilizing bacterium Sphingobium fuliginis OMI can degrade bisphenols via phenolic ring hydroxylation and meta-cleavage pathway.</title>
        <authorList>
            <person name="Ogata Y."/>
            <person name="Goda S."/>
            <person name="Toyama T."/>
            <person name="Sei K."/>
            <person name="Ike M."/>
        </authorList>
    </citation>
    <scope>NUCLEOTIDE SEQUENCE [LARGE SCALE GENOMIC DNA]</scope>
    <source>
        <strain evidence="12 13">OMI</strain>
    </source>
</reference>
<feature type="domain" description="Peptidase M3A/M3B catalytic" evidence="10">
    <location>
        <begin position="223"/>
        <end position="673"/>
    </location>
</feature>
<name>A0A292ZMB5_SPHSA</name>
<dbReference type="PANTHER" id="PTHR43660">
    <property type="entry name" value="DIPEPTIDYL CARBOXYPEPTIDASE"/>
    <property type="match status" value="1"/>
</dbReference>
<evidence type="ECO:0000256" key="2">
    <source>
        <dbReference type="ARBA" id="ARBA00022670"/>
    </source>
</evidence>
<dbReference type="Pfam" id="PF19310">
    <property type="entry name" value="TOP_N"/>
    <property type="match status" value="1"/>
</dbReference>
<dbReference type="EC" id="3.4.24.70" evidence="8"/>
<keyword evidence="3 9" id="KW-0479">Metal-binding</keyword>
<organism evidence="12 13">
    <name type="scientific">Sphingobium fuliginis (strain ATCC 27551)</name>
    <dbReference type="NCBI Taxonomy" id="336203"/>
    <lineage>
        <taxon>Bacteria</taxon>
        <taxon>Pseudomonadati</taxon>
        <taxon>Pseudomonadota</taxon>
        <taxon>Alphaproteobacteria</taxon>
        <taxon>Sphingomonadales</taxon>
        <taxon>Sphingomonadaceae</taxon>
        <taxon>Sphingobium</taxon>
    </lineage>
</organism>
<keyword evidence="5 9" id="KW-0862">Zinc</keyword>
<comment type="catalytic activity">
    <reaction evidence="7">
        <text>Hydrolysis of oligopeptides, with broad specificity. Gly or Ala commonly occur as P1 or P1' residues, but more distant residues are also important, as is shown by the fact that Z-Gly-Pro-Gly-|-Gly-Pro-Ala is cleaved, but not Z-(Gly)(5).</text>
        <dbReference type="EC" id="3.4.24.70"/>
    </reaction>
</comment>
<dbReference type="EMBL" id="BEWI01000032">
    <property type="protein sequence ID" value="GAY24011.1"/>
    <property type="molecule type" value="Genomic_DNA"/>
</dbReference>
<dbReference type="RefSeq" id="WP_099186645.1">
    <property type="nucleotide sequence ID" value="NZ_BEWI01000032.1"/>
</dbReference>
<keyword evidence="2 9" id="KW-0645">Protease</keyword>
<evidence type="ECO:0000256" key="1">
    <source>
        <dbReference type="ARBA" id="ARBA00006040"/>
    </source>
</evidence>
<sequence length="679" mass="74839">MPINALLQANELPPFGAITPEAIGSALDVAIAAQDAVIEALVRHRPTAFTETWLPLERAGVAIEALWSAVYHLHAVADTPELRAAYAAGEARLVEADMRKRQNRDLFDVLTALSTSPGFAERLAADRVAVEHALRDFRLSGVALEPEARASYAEMSVELSRLSTEFASAVLDATDAWSELVTDEALLAGISGTDKDMFRAAALAMGREGWLVTLQQPSVNAVLTFAENRELRARVYEAYGTRGSDQGPQAGKFDNSARIARILELRHQAAHLLGFADPVDWSLATKMASDAGEILAFLQDLAKRAKPVAERDLAELRDHAAAELGIETLQPWDIGFTANRLRQARYSVDEQAVRAYFPVQRVLQGWGTLLKRLFGISLIERRDVALWHEDARYFDVADESGAAIAGLYLDLHARTGKRGGAWMAPARPRLSDGDMIGVPVAYMVCNFTPKSEAAPSLISHTDVLTLLHETGHCLHHLFTRVDRPSIAGTTGFEWDAIELPSQLMEDFAWDRDVLTGMSGHHVTGEPLPQSLFDRLSAARHFQSGMFIVRQVELSMFDILLHLGTMGSDPMEVIEAVREEVAVVRPPAWHRFPHAFTHIFAGSYAAGYYSYLWAEILAADGFQRFAEAGLVDRSTGELFRDEVLSRGASRPAANSFRAFRGRDPDHSAILKRHGLIVEHR</sequence>
<dbReference type="GO" id="GO:0004222">
    <property type="term" value="F:metalloendopeptidase activity"/>
    <property type="evidence" value="ECO:0007669"/>
    <property type="project" value="UniProtKB-EC"/>
</dbReference>
<dbReference type="Gene3D" id="3.40.390.10">
    <property type="entry name" value="Collagenase (Catalytic Domain)"/>
    <property type="match status" value="1"/>
</dbReference>
<dbReference type="GO" id="GO:0006508">
    <property type="term" value="P:proteolysis"/>
    <property type="evidence" value="ECO:0007669"/>
    <property type="project" value="UniProtKB-KW"/>
</dbReference>
<comment type="caution">
    <text evidence="12">The sequence shown here is derived from an EMBL/GenBank/DDBJ whole genome shotgun (WGS) entry which is preliminary data.</text>
</comment>
<feature type="domain" description="Oligopeptidase A N-terminal" evidence="11">
    <location>
        <begin position="48"/>
        <end position="149"/>
    </location>
</feature>
<evidence type="ECO:0000259" key="11">
    <source>
        <dbReference type="Pfam" id="PF19310"/>
    </source>
</evidence>
<dbReference type="InterPro" id="IPR045090">
    <property type="entry name" value="Pept_M3A_M3B"/>
</dbReference>
<dbReference type="Proteomes" id="UP000221538">
    <property type="component" value="Unassembled WGS sequence"/>
</dbReference>
<dbReference type="PANTHER" id="PTHR43660:SF1">
    <property type="entry name" value="DIPEPTIDYL CARBOXYPEPTIDASE"/>
    <property type="match status" value="1"/>
</dbReference>
<keyword evidence="6 9" id="KW-0482">Metalloprotease</keyword>
<dbReference type="AlphaFoldDB" id="A0A292ZMB5"/>
<keyword evidence="4 9" id="KW-0378">Hydrolase</keyword>
<reference evidence="12 13" key="1">
    <citation type="journal article" date="2013" name="Biodegradation">
        <title>Occurrence of 4-tert-butylphenol (4-t-BP) biodegradation in an aquatic sample caused by the presence of Spirodela polyrrhiza and isolation of a 4-t-BP-utilizing bacterium.</title>
        <authorList>
            <person name="Ogata Y."/>
            <person name="Toyama T."/>
            <person name="Yu N."/>
            <person name="Wang X."/>
            <person name="Sei K."/>
            <person name="Ike M."/>
        </authorList>
    </citation>
    <scope>NUCLEOTIDE SEQUENCE [LARGE SCALE GENOMIC DNA]</scope>
    <source>
        <strain evidence="12 13">OMI</strain>
    </source>
</reference>
<dbReference type="SUPFAM" id="SSF55486">
    <property type="entry name" value="Metalloproteases ('zincins'), catalytic domain"/>
    <property type="match status" value="1"/>
</dbReference>
<evidence type="ECO:0000256" key="5">
    <source>
        <dbReference type="ARBA" id="ARBA00022833"/>
    </source>
</evidence>
<evidence type="ECO:0000256" key="8">
    <source>
        <dbReference type="ARBA" id="ARBA00026100"/>
    </source>
</evidence>
<evidence type="ECO:0000313" key="13">
    <source>
        <dbReference type="Proteomes" id="UP000221538"/>
    </source>
</evidence>
<dbReference type="GO" id="GO:0046872">
    <property type="term" value="F:metal ion binding"/>
    <property type="evidence" value="ECO:0007669"/>
    <property type="project" value="UniProtKB-UniRule"/>
</dbReference>
<gene>
    <name evidence="12" type="ORF">SFOMI_4589</name>
</gene>
<evidence type="ECO:0000256" key="6">
    <source>
        <dbReference type="ARBA" id="ARBA00023049"/>
    </source>
</evidence>
<dbReference type="Gene3D" id="1.10.1370.10">
    <property type="entry name" value="Neurolysin, domain 3"/>
    <property type="match status" value="1"/>
</dbReference>
<evidence type="ECO:0000256" key="9">
    <source>
        <dbReference type="RuleBase" id="RU003435"/>
    </source>
</evidence>
<evidence type="ECO:0000256" key="7">
    <source>
        <dbReference type="ARBA" id="ARBA00024603"/>
    </source>
</evidence>
<dbReference type="InterPro" id="IPR045666">
    <property type="entry name" value="OpdA_N"/>
</dbReference>
<comment type="similarity">
    <text evidence="1 9">Belongs to the peptidase M3 family.</text>
</comment>
<protein>
    <recommendedName>
        <fullName evidence="8">oligopeptidase A</fullName>
        <ecNumber evidence="8">3.4.24.70</ecNumber>
    </recommendedName>
</protein>
<dbReference type="Pfam" id="PF01432">
    <property type="entry name" value="Peptidase_M3"/>
    <property type="match status" value="1"/>
</dbReference>
<evidence type="ECO:0000256" key="3">
    <source>
        <dbReference type="ARBA" id="ARBA00022723"/>
    </source>
</evidence>
<proteinExistence type="inferred from homology"/>
<evidence type="ECO:0000256" key="4">
    <source>
        <dbReference type="ARBA" id="ARBA00022801"/>
    </source>
</evidence>
<dbReference type="InterPro" id="IPR024079">
    <property type="entry name" value="MetalloPept_cat_dom_sf"/>
</dbReference>
<dbReference type="InterPro" id="IPR034005">
    <property type="entry name" value="M3A_DCP"/>
</dbReference>
<accession>A0A292ZMB5</accession>
<dbReference type="FunFam" id="3.40.390.10:FF:000009">
    <property type="entry name" value="Oligopeptidase A"/>
    <property type="match status" value="1"/>
</dbReference>
<evidence type="ECO:0000313" key="12">
    <source>
        <dbReference type="EMBL" id="GAY24011.1"/>
    </source>
</evidence>
<comment type="cofactor">
    <cofactor evidence="9">
        <name>Zn(2+)</name>
        <dbReference type="ChEBI" id="CHEBI:29105"/>
    </cofactor>
    <text evidence="9">Binds 1 zinc ion.</text>
</comment>
<dbReference type="GO" id="GO:0005829">
    <property type="term" value="C:cytosol"/>
    <property type="evidence" value="ECO:0007669"/>
    <property type="project" value="UniProtKB-ARBA"/>
</dbReference>
<dbReference type="InterPro" id="IPR001567">
    <property type="entry name" value="Pept_M3A_M3B_dom"/>
</dbReference>
<evidence type="ECO:0000259" key="10">
    <source>
        <dbReference type="Pfam" id="PF01432"/>
    </source>
</evidence>
<dbReference type="CDD" id="cd06456">
    <property type="entry name" value="M3A_DCP"/>
    <property type="match status" value="1"/>
</dbReference>